<evidence type="ECO:0000313" key="15">
    <source>
        <dbReference type="Proteomes" id="UP000256645"/>
    </source>
</evidence>
<dbReference type="Gene3D" id="1.10.1320.10">
    <property type="entry name" value="DNA-directed RNA polymerase, N-terminal domain"/>
    <property type="match status" value="1"/>
</dbReference>
<proteinExistence type="inferred from homology"/>
<protein>
    <recommendedName>
        <fullName evidence="11">DNA-directed RNA polymerase</fullName>
        <ecNumber evidence="11">2.7.7.6</ecNumber>
    </recommendedName>
</protein>
<name>A0A3D8R5V0_9HELO</name>
<dbReference type="EMBL" id="PDLM01000009">
    <property type="protein sequence ID" value="RDW69377.1"/>
    <property type="molecule type" value="Genomic_DNA"/>
</dbReference>
<evidence type="ECO:0000256" key="8">
    <source>
        <dbReference type="ARBA" id="ARBA00023128"/>
    </source>
</evidence>
<comment type="function">
    <text evidence="1 11">DNA-dependent RNA polymerase catalyzes the transcription of DNA into RNA using the four ribonucleoside triphosphates as substrates.</text>
</comment>
<evidence type="ECO:0000256" key="2">
    <source>
        <dbReference type="ARBA" id="ARBA00004173"/>
    </source>
</evidence>
<dbReference type="SMART" id="SM01311">
    <property type="entry name" value="RPOL_N"/>
    <property type="match status" value="1"/>
</dbReference>
<accession>A0A3D8R5V0</accession>
<comment type="catalytic activity">
    <reaction evidence="10 11">
        <text>RNA(n) + a ribonucleoside 5'-triphosphate = RNA(n+1) + diphosphate</text>
        <dbReference type="Rhea" id="RHEA:21248"/>
        <dbReference type="Rhea" id="RHEA-COMP:14527"/>
        <dbReference type="Rhea" id="RHEA-COMP:17342"/>
        <dbReference type="ChEBI" id="CHEBI:33019"/>
        <dbReference type="ChEBI" id="CHEBI:61557"/>
        <dbReference type="ChEBI" id="CHEBI:140395"/>
        <dbReference type="EC" id="2.7.7.6"/>
    </reaction>
</comment>
<feature type="region of interest" description="Disordered" evidence="12">
    <location>
        <begin position="43"/>
        <end position="62"/>
    </location>
</feature>
<comment type="subcellular location">
    <subcellularLocation>
        <location evidence="2">Mitochondrion</location>
    </subcellularLocation>
</comment>
<evidence type="ECO:0000256" key="3">
    <source>
        <dbReference type="ARBA" id="ARBA00009493"/>
    </source>
</evidence>
<evidence type="ECO:0000256" key="12">
    <source>
        <dbReference type="SAM" id="MobiDB-lite"/>
    </source>
</evidence>
<keyword evidence="5 11" id="KW-0808">Transferase</keyword>
<dbReference type="GO" id="GO:0006390">
    <property type="term" value="P:mitochondrial transcription"/>
    <property type="evidence" value="ECO:0007669"/>
    <property type="project" value="TreeGrafter"/>
</dbReference>
<dbReference type="PANTHER" id="PTHR10102">
    <property type="entry name" value="DNA-DIRECTED RNA POLYMERASE, MITOCHONDRIAL"/>
    <property type="match status" value="1"/>
</dbReference>
<dbReference type="FunFam" id="1.10.287.280:FF:000001">
    <property type="entry name" value="DNA-directed RNA polymerase"/>
    <property type="match status" value="1"/>
</dbReference>
<dbReference type="InterPro" id="IPR046950">
    <property type="entry name" value="DNA-dir_Rpol_C_phage-type"/>
</dbReference>
<dbReference type="SUPFAM" id="SSF56672">
    <property type="entry name" value="DNA/RNA polymerases"/>
    <property type="match status" value="1"/>
</dbReference>
<dbReference type="PROSITE" id="PS00900">
    <property type="entry name" value="RNA_POL_PHAGE_1"/>
    <property type="match status" value="1"/>
</dbReference>
<evidence type="ECO:0000256" key="4">
    <source>
        <dbReference type="ARBA" id="ARBA00022478"/>
    </source>
</evidence>
<evidence type="ECO:0000256" key="7">
    <source>
        <dbReference type="ARBA" id="ARBA00022946"/>
    </source>
</evidence>
<keyword evidence="7" id="KW-0809">Transit peptide</keyword>
<dbReference type="InterPro" id="IPR037159">
    <property type="entry name" value="RNA_POL_N_sf"/>
</dbReference>
<dbReference type="InterPro" id="IPR043502">
    <property type="entry name" value="DNA/RNA_pol_sf"/>
</dbReference>
<dbReference type="GO" id="GO:0034245">
    <property type="term" value="C:mitochondrial DNA-directed RNA polymerase complex"/>
    <property type="evidence" value="ECO:0007669"/>
    <property type="project" value="TreeGrafter"/>
</dbReference>
<dbReference type="InterPro" id="IPR024075">
    <property type="entry name" value="DNA-dir_RNA_pol_helix_hairp_sf"/>
</dbReference>
<dbReference type="Gene3D" id="1.10.287.280">
    <property type="match status" value="1"/>
</dbReference>
<dbReference type="GO" id="GO:0001018">
    <property type="term" value="F:mitochondrial promoter sequence-specific DNA binding"/>
    <property type="evidence" value="ECO:0007669"/>
    <property type="project" value="TreeGrafter"/>
</dbReference>
<dbReference type="GO" id="GO:0003899">
    <property type="term" value="F:DNA-directed RNA polymerase activity"/>
    <property type="evidence" value="ECO:0007669"/>
    <property type="project" value="UniProtKB-EC"/>
</dbReference>
<evidence type="ECO:0000256" key="6">
    <source>
        <dbReference type="ARBA" id="ARBA00022695"/>
    </source>
</evidence>
<evidence type="ECO:0000256" key="11">
    <source>
        <dbReference type="RuleBase" id="RU003805"/>
    </source>
</evidence>
<dbReference type="Pfam" id="PF00940">
    <property type="entry name" value="RNA_pol"/>
    <property type="match status" value="1"/>
</dbReference>
<keyword evidence="4 11" id="KW-0240">DNA-directed RNA polymerase</keyword>
<keyword evidence="8" id="KW-0496">Mitochondrion</keyword>
<keyword evidence="6 11" id="KW-0548">Nucleotidyltransferase</keyword>
<dbReference type="InterPro" id="IPR029262">
    <property type="entry name" value="RPOL_N"/>
</dbReference>
<dbReference type="Pfam" id="PF14700">
    <property type="entry name" value="RPOL_N"/>
    <property type="match status" value="1"/>
</dbReference>
<evidence type="ECO:0000313" key="14">
    <source>
        <dbReference type="EMBL" id="RDW69377.1"/>
    </source>
</evidence>
<feature type="domain" description="DNA-directed RNA polymerase N-terminal" evidence="13">
    <location>
        <begin position="341"/>
        <end position="668"/>
    </location>
</feature>
<dbReference type="Proteomes" id="UP000256645">
    <property type="component" value="Unassembled WGS sequence"/>
</dbReference>
<evidence type="ECO:0000256" key="9">
    <source>
        <dbReference type="ARBA" id="ARBA00023163"/>
    </source>
</evidence>
<reference evidence="14 15" key="1">
    <citation type="journal article" date="2018" name="IMA Fungus">
        <title>IMA Genome-F 9: Draft genome sequence of Annulohypoxylon stygium, Aspergillus mulundensis, Berkeleyomyces basicola (syn. Thielaviopsis basicola), Ceratocystis smalleyi, two Cercospora beticola strains, Coleophoma cylindrospora, Fusarium fracticaudum, Phialophora cf. hyalina, and Morchella septimelata.</title>
        <authorList>
            <person name="Wingfield B.D."/>
            <person name="Bills G.F."/>
            <person name="Dong Y."/>
            <person name="Huang W."/>
            <person name="Nel W.J."/>
            <person name="Swalarsk-Parry B.S."/>
            <person name="Vaghefi N."/>
            <person name="Wilken P.M."/>
            <person name="An Z."/>
            <person name="de Beer Z.W."/>
            <person name="De Vos L."/>
            <person name="Chen L."/>
            <person name="Duong T.A."/>
            <person name="Gao Y."/>
            <person name="Hammerbacher A."/>
            <person name="Kikkert J.R."/>
            <person name="Li Y."/>
            <person name="Li H."/>
            <person name="Li K."/>
            <person name="Li Q."/>
            <person name="Liu X."/>
            <person name="Ma X."/>
            <person name="Naidoo K."/>
            <person name="Pethybridge S.J."/>
            <person name="Sun J."/>
            <person name="Steenkamp E.T."/>
            <person name="van der Nest M.A."/>
            <person name="van Wyk S."/>
            <person name="Wingfield M.J."/>
            <person name="Xiong C."/>
            <person name="Yue Q."/>
            <person name="Zhang X."/>
        </authorList>
    </citation>
    <scope>NUCLEOTIDE SEQUENCE [LARGE SCALE GENOMIC DNA]</scope>
    <source>
        <strain evidence="14 15">BP6252</strain>
    </source>
</reference>
<sequence>MLVRAARRKAPRAIRQQILSEQLYLPFLCPAVQRGSCRPFSNDAGSPGLGLRKRRNSRDSSLAPRRNLATAVDFNPHDTIPFEGLANPIPGYGEVSLTQLRHFEPSSALVLGGSLITAPVRHRQLGGISGSISEMAAVLDACLHVGKIDRAAVIMKRIIKLSTDDSAFVLDLHNRYLKASIEQLRGNPQNEACLAIHKWFEMEMRSKGVAPDEETLAYMMKASLYTIDPKRRERLVRKYIDMADEGYQVLLHDILTPEEMNTICQICPEIQVSEEIEELHESVVEPDYLASSPSPPKIIPEVMEVPQKGLGLKALKHTLSVFNQNPEGLEASALSREERRLLQQKIEADAVESSLERWRDESVNLKKIGMDTSLQTKSLGARMWRWQGLLEEQLKSELIKIDEAEAAEHKTTLDKDRCHYGPFLRYLPVEKVAAITIISMMTHLTRTGVDRGITLVLSIQAIADALEEECLYNKVKTLGGSKDRLQAIKKDRTSRYSLRKMVEELTKDAPESKRLAFRERIEIQWQQEWPSAVRAKLGAFLASALIDVAKVPVTMEHPDTKQLVTQLQPAFTHGQVYRQGKKIGVLNANIALVKQLKREPVHSLLAKHLPMLIEPEPWSAFNKGAFIVHPSKMMRIKQGDKEQRHYAEAAILKGDMVQTFKGLDVLGKTPWRINQPVFDVMLQAWNSGDQVANLAPANPSMDFPPEPEANEDPNVRRRWMANIKGIQNVKSGMHSQRCFQNFQLEIARSLRNETFYFPHNVDFRGRAYPIPPYLNHMGADHCRGLLMFGKGKELGEAGLKWLKIQLANVFGYDKASLQEREAFATEHLDDIRDSVSKPLNGKLWWLKAEDPWQCLAACFELKSALDLPDPTKFVSYLPVHQDGTCNGLQHYAALGGDEAGAKQVNLEPGERPGDVYSAVANLVKEHIADDIKQGNKYAQFLDGKITRKVVKQTVMTNVYGVTFVGAKDQVKKQLVAMDLSYPKDDEEINPSSLAIYIATKIFKSLSTMFRGAQDIQFWFGECANRISTSLTAEQMDRFEADFPQLEEQSRITSTVKMNDYLAETYAQFRTSVIWTTPLKMPVVQPYRVAKQRVIATNLQKLTLSDPHVSDPIHKRKQLQGFPPNFIHSLDATHMILSALQCDEMGISFAAVHDSFWTHACDINSMNSVLRDAFIRIHSEDVIGRLAAEFKARHKDSMYLAKVKAGTALHKRLREYRAEVVPRKNRSFWQSTSTIAYKLAELKDERKRQRLLASSDPKEVEEGQAMVTPASIYDELAAEADLSPSEGLEDLALGDISQKSARAAEMPEDFTNDLSSALGEDEVEHPIANQVEAYSASMTSPEGSEETGPSAKLTPWARLVEKSTKAKSPRSAASRDTWVWLPLTFPPVPQKGKFDVSRLMNSDYFFS</sequence>
<dbReference type="PANTHER" id="PTHR10102:SF0">
    <property type="entry name" value="DNA-DIRECTED RNA POLYMERASE, MITOCHONDRIAL"/>
    <property type="match status" value="1"/>
</dbReference>
<dbReference type="EC" id="2.7.7.6" evidence="11"/>
<dbReference type="OrthoDB" id="276422at2759"/>
<evidence type="ECO:0000256" key="1">
    <source>
        <dbReference type="ARBA" id="ARBA00004026"/>
    </source>
</evidence>
<evidence type="ECO:0000256" key="10">
    <source>
        <dbReference type="ARBA" id="ARBA00048552"/>
    </source>
</evidence>
<comment type="caution">
    <text evidence="14">The sequence shown here is derived from an EMBL/GenBank/DDBJ whole genome shotgun (WGS) entry which is preliminary data.</text>
</comment>
<evidence type="ECO:0000256" key="5">
    <source>
        <dbReference type="ARBA" id="ARBA00022679"/>
    </source>
</evidence>
<dbReference type="Gene3D" id="1.10.150.20">
    <property type="entry name" value="5' to 3' exonuclease, C-terminal subdomain"/>
    <property type="match status" value="1"/>
</dbReference>
<dbReference type="FunFam" id="1.10.150.20:FF:000041">
    <property type="entry name" value="DNA-directed RNA polymerase"/>
    <property type="match status" value="1"/>
</dbReference>
<dbReference type="PROSITE" id="PS00489">
    <property type="entry name" value="RNA_POL_PHAGE_2"/>
    <property type="match status" value="1"/>
</dbReference>
<gene>
    <name evidence="14" type="ORF">BP6252_08397</name>
</gene>
<dbReference type="Gene3D" id="1.10.287.260">
    <property type="match status" value="1"/>
</dbReference>
<evidence type="ECO:0000259" key="13">
    <source>
        <dbReference type="SMART" id="SM01311"/>
    </source>
</evidence>
<organism evidence="14 15">
    <name type="scientific">Coleophoma cylindrospora</name>
    <dbReference type="NCBI Taxonomy" id="1849047"/>
    <lineage>
        <taxon>Eukaryota</taxon>
        <taxon>Fungi</taxon>
        <taxon>Dikarya</taxon>
        <taxon>Ascomycota</taxon>
        <taxon>Pezizomycotina</taxon>
        <taxon>Leotiomycetes</taxon>
        <taxon>Helotiales</taxon>
        <taxon>Dermateaceae</taxon>
        <taxon>Coleophoma</taxon>
    </lineage>
</organism>
<keyword evidence="9 11" id="KW-0804">Transcription</keyword>
<keyword evidence="15" id="KW-1185">Reference proteome</keyword>
<dbReference type="STRING" id="1849047.A0A3D8R5V0"/>
<dbReference type="InterPro" id="IPR002092">
    <property type="entry name" value="DNA-dir_Rpol_phage-type"/>
</dbReference>
<comment type="similarity">
    <text evidence="3 11">Belongs to the phage and mitochondrial RNA polymerase family.</text>
</comment>